<dbReference type="InterPro" id="IPR014756">
    <property type="entry name" value="Ig_E-set"/>
</dbReference>
<dbReference type="EMBL" id="CAKASE010000055">
    <property type="protein sequence ID" value="CAG9565869.1"/>
    <property type="molecule type" value="Genomic_DNA"/>
</dbReference>
<feature type="region of interest" description="Disordered" evidence="3">
    <location>
        <begin position="401"/>
        <end position="455"/>
    </location>
</feature>
<dbReference type="PANTHER" id="PTHR11188">
    <property type="entry name" value="ARRESTIN DOMAIN CONTAINING PROTEIN"/>
    <property type="match status" value="1"/>
</dbReference>
<name>A0A8J2W373_9NEOP</name>
<dbReference type="Proteomes" id="UP000789524">
    <property type="component" value="Unassembled WGS sequence"/>
</dbReference>
<dbReference type="InterPro" id="IPR011021">
    <property type="entry name" value="Arrestin-like_N"/>
</dbReference>
<comment type="similarity">
    <text evidence="1">Belongs to the arrestin family.</text>
</comment>
<dbReference type="OrthoDB" id="2333384at2759"/>
<feature type="domain" description="Arrestin C-terminal-like" evidence="4">
    <location>
        <begin position="183"/>
        <end position="315"/>
    </location>
</feature>
<comment type="caution">
    <text evidence="5">The sequence shown here is derived from an EMBL/GenBank/DDBJ whole genome shotgun (WGS) entry which is preliminary data.</text>
</comment>
<evidence type="ECO:0000256" key="3">
    <source>
        <dbReference type="SAM" id="MobiDB-lite"/>
    </source>
</evidence>
<evidence type="ECO:0000259" key="4">
    <source>
        <dbReference type="SMART" id="SM01017"/>
    </source>
</evidence>
<reference evidence="5" key="1">
    <citation type="submission" date="2021-09" db="EMBL/GenBank/DDBJ databases">
        <authorList>
            <person name="Martin H S."/>
        </authorList>
    </citation>
    <scope>NUCLEOTIDE SEQUENCE</scope>
</reference>
<dbReference type="InterPro" id="IPR011022">
    <property type="entry name" value="Arrestin_C-like"/>
</dbReference>
<dbReference type="GO" id="GO:0005737">
    <property type="term" value="C:cytoplasm"/>
    <property type="evidence" value="ECO:0007669"/>
    <property type="project" value="TreeGrafter"/>
</dbReference>
<keyword evidence="2" id="KW-0716">Sensory transduction</keyword>
<accession>A0A8J2W373</accession>
<dbReference type="Pfam" id="PF02752">
    <property type="entry name" value="Arrestin_C"/>
    <property type="match status" value="1"/>
</dbReference>
<dbReference type="Pfam" id="PF00339">
    <property type="entry name" value="Arrestin_N"/>
    <property type="match status" value="1"/>
</dbReference>
<dbReference type="GO" id="GO:0015031">
    <property type="term" value="P:protein transport"/>
    <property type="evidence" value="ECO:0007669"/>
    <property type="project" value="TreeGrafter"/>
</dbReference>
<dbReference type="PANTHER" id="PTHR11188:SF176">
    <property type="entry name" value="ARRESTIN DOMAIN-CONTAINING PROTEIN 1"/>
    <property type="match status" value="1"/>
</dbReference>
<dbReference type="SUPFAM" id="SSF81296">
    <property type="entry name" value="E set domains"/>
    <property type="match status" value="2"/>
</dbReference>
<evidence type="ECO:0000256" key="2">
    <source>
        <dbReference type="ARBA" id="ARBA00022606"/>
    </source>
</evidence>
<dbReference type="InterPro" id="IPR050357">
    <property type="entry name" value="Arrestin_domain-protein"/>
</dbReference>
<dbReference type="InterPro" id="IPR014752">
    <property type="entry name" value="Arrestin-like_C"/>
</dbReference>
<dbReference type="SMART" id="SM01017">
    <property type="entry name" value="Arrestin_C"/>
    <property type="match status" value="1"/>
</dbReference>
<evidence type="ECO:0000313" key="5">
    <source>
        <dbReference type="EMBL" id="CAG9565869.1"/>
    </source>
</evidence>
<gene>
    <name evidence="5" type="ORF">DCHRY22_LOCUS6628</name>
</gene>
<dbReference type="AlphaFoldDB" id="A0A8J2W373"/>
<evidence type="ECO:0000313" key="6">
    <source>
        <dbReference type="Proteomes" id="UP000789524"/>
    </source>
</evidence>
<dbReference type="Gene3D" id="2.60.40.640">
    <property type="match status" value="2"/>
</dbReference>
<keyword evidence="6" id="KW-1185">Reference proteome</keyword>
<evidence type="ECO:0000256" key="1">
    <source>
        <dbReference type="ARBA" id="ARBA00005298"/>
    </source>
</evidence>
<protein>
    <submittedName>
        <fullName evidence="5">(African queen) hypothetical protein</fullName>
    </submittedName>
</protein>
<sequence length="455" mass="50182">MGTQREEIKNAIISFNEPNAVFYSGQLMKGNLKFELNKPLHYIAINIQYIGECNVFWIEEQIEVYNGVKQKKHIKYEGREEYFNVVHCLSGGSGSTSVLATGPHSIPFSYQLPSNIPSSFKGDKGTVIYSIIISVLMTEFTKQEISETFDVISPADLNQGGDDIKKPVILNFEETSSCNLFCVTRPLSVEVKLPASGFCPGQTIPITVNVKNKTNLELSKIVFEISTKERYRSLHPVSAFIPPEEVLVSIKKGPVFAKTCKEYMWEMKIPEFIAPNLEKCSIIDVGFFFKVKIKTSGCMDDMYDESEIWLGLVPLGSSGVSSHPLSERLPIASLPPATPPPPYESPQMPPPYIPNVPNVQICPPGPVLFPTVANVVDKSLAYGSKSSPLGAFEIGFRPPGSSSMPVPSHPYPDFEDQVHQRPDINPYPVPGSNPQYPEPAASDPYSVRPSAPPPP</sequence>
<organism evidence="5 6">
    <name type="scientific">Danaus chrysippus</name>
    <name type="common">African queen</name>
    <dbReference type="NCBI Taxonomy" id="151541"/>
    <lineage>
        <taxon>Eukaryota</taxon>
        <taxon>Metazoa</taxon>
        <taxon>Ecdysozoa</taxon>
        <taxon>Arthropoda</taxon>
        <taxon>Hexapoda</taxon>
        <taxon>Insecta</taxon>
        <taxon>Pterygota</taxon>
        <taxon>Neoptera</taxon>
        <taxon>Endopterygota</taxon>
        <taxon>Lepidoptera</taxon>
        <taxon>Glossata</taxon>
        <taxon>Ditrysia</taxon>
        <taxon>Papilionoidea</taxon>
        <taxon>Nymphalidae</taxon>
        <taxon>Danainae</taxon>
        <taxon>Danaini</taxon>
        <taxon>Danaina</taxon>
        <taxon>Danaus</taxon>
        <taxon>Anosia</taxon>
    </lineage>
</organism>
<proteinExistence type="inferred from homology"/>